<evidence type="ECO:0000259" key="12">
    <source>
        <dbReference type="PROSITE" id="PS51163"/>
    </source>
</evidence>
<evidence type="ECO:0000256" key="6">
    <source>
        <dbReference type="ARBA" id="ARBA00022694"/>
    </source>
</evidence>
<keyword evidence="14" id="KW-1185">Reference proteome</keyword>
<dbReference type="GO" id="GO:0006450">
    <property type="term" value="P:regulation of translational fidelity"/>
    <property type="evidence" value="ECO:0007669"/>
    <property type="project" value="TreeGrafter"/>
</dbReference>
<sequence>MTNILPADDETALNKAVDLLKSGDVVVFPTDTIYGIGASIANESGINKIFTVKSRSPDKPIILHLKTFEQFQQIVREVPDSVIQSLRNIWPGAMSGVFFKKEIVPACVTAGKETVAVRIPKHKLCLELVKRVGHPIAVTSANISSMKIQKTAREIAEQLGERVPLVLDGGPNPSQEASTLVDFTGSTPQLLREGVLPFSTLCQFIPNLAPIPDH</sequence>
<evidence type="ECO:0000256" key="1">
    <source>
        <dbReference type="ARBA" id="ARBA00004496"/>
    </source>
</evidence>
<feature type="domain" description="YrdC-like" evidence="12">
    <location>
        <begin position="10"/>
        <end position="196"/>
    </location>
</feature>
<dbReference type="Gene3D" id="3.90.870.10">
    <property type="entry name" value="DHBP synthase"/>
    <property type="match status" value="1"/>
</dbReference>
<keyword evidence="9" id="KW-0067">ATP-binding</keyword>
<evidence type="ECO:0000256" key="7">
    <source>
        <dbReference type="ARBA" id="ARBA00022695"/>
    </source>
</evidence>
<comment type="similarity">
    <text evidence="2">Belongs to the SUA5 family.</text>
</comment>
<dbReference type="InterPro" id="IPR050156">
    <property type="entry name" value="TC-AMP_synthase_SUA5"/>
</dbReference>
<dbReference type="GO" id="GO:0008033">
    <property type="term" value="P:tRNA processing"/>
    <property type="evidence" value="ECO:0007669"/>
    <property type="project" value="UniProtKB-KW"/>
</dbReference>
<keyword evidence="6" id="KW-0819">tRNA processing</keyword>
<dbReference type="EMBL" id="LUTY01002701">
    <property type="protein sequence ID" value="OAD19689.1"/>
    <property type="molecule type" value="Genomic_DNA"/>
</dbReference>
<dbReference type="GO" id="GO:0000049">
    <property type="term" value="F:tRNA binding"/>
    <property type="evidence" value="ECO:0007669"/>
    <property type="project" value="TreeGrafter"/>
</dbReference>
<evidence type="ECO:0000256" key="9">
    <source>
        <dbReference type="ARBA" id="ARBA00022840"/>
    </source>
</evidence>
<gene>
    <name evidence="13" type="ORF">THIOM_004661</name>
</gene>
<evidence type="ECO:0000256" key="4">
    <source>
        <dbReference type="ARBA" id="ARBA00022490"/>
    </source>
</evidence>
<evidence type="ECO:0000256" key="3">
    <source>
        <dbReference type="ARBA" id="ARBA00012584"/>
    </source>
</evidence>
<comment type="subcellular location">
    <subcellularLocation>
        <location evidence="1">Cytoplasm</location>
    </subcellularLocation>
</comment>
<evidence type="ECO:0000313" key="13">
    <source>
        <dbReference type="EMBL" id="OAD19689.1"/>
    </source>
</evidence>
<accession>A0A176RVD6</accession>
<comment type="catalytic activity">
    <reaction evidence="11">
        <text>L-threonine + hydrogencarbonate + ATP = L-threonylcarbamoyladenylate + diphosphate + H2O</text>
        <dbReference type="Rhea" id="RHEA:36407"/>
        <dbReference type="ChEBI" id="CHEBI:15377"/>
        <dbReference type="ChEBI" id="CHEBI:17544"/>
        <dbReference type="ChEBI" id="CHEBI:30616"/>
        <dbReference type="ChEBI" id="CHEBI:33019"/>
        <dbReference type="ChEBI" id="CHEBI:57926"/>
        <dbReference type="ChEBI" id="CHEBI:73682"/>
        <dbReference type="EC" id="2.7.7.87"/>
    </reaction>
</comment>
<name>A0A176RVD6_9GAMM</name>
<evidence type="ECO:0000256" key="8">
    <source>
        <dbReference type="ARBA" id="ARBA00022741"/>
    </source>
</evidence>
<dbReference type="GO" id="GO:0003725">
    <property type="term" value="F:double-stranded RNA binding"/>
    <property type="evidence" value="ECO:0007669"/>
    <property type="project" value="InterPro"/>
</dbReference>
<organism evidence="13 14">
    <name type="scientific">Candidatus Thiomargarita nelsonii</name>
    <dbReference type="NCBI Taxonomy" id="1003181"/>
    <lineage>
        <taxon>Bacteria</taxon>
        <taxon>Pseudomonadati</taxon>
        <taxon>Pseudomonadota</taxon>
        <taxon>Gammaproteobacteria</taxon>
        <taxon>Thiotrichales</taxon>
        <taxon>Thiotrichaceae</taxon>
        <taxon>Thiomargarita</taxon>
    </lineage>
</organism>
<keyword evidence="8" id="KW-0547">Nucleotide-binding</keyword>
<keyword evidence="5" id="KW-0808">Transferase</keyword>
<dbReference type="InterPro" id="IPR006070">
    <property type="entry name" value="Sua5-like_dom"/>
</dbReference>
<dbReference type="Pfam" id="PF01300">
    <property type="entry name" value="Sua5_yciO_yrdC"/>
    <property type="match status" value="1"/>
</dbReference>
<dbReference type="PROSITE" id="PS51163">
    <property type="entry name" value="YRDC"/>
    <property type="match status" value="1"/>
</dbReference>
<proteinExistence type="inferred from homology"/>
<dbReference type="GO" id="GO:0061710">
    <property type="term" value="F:L-threonylcarbamoyladenylate synthase"/>
    <property type="evidence" value="ECO:0007669"/>
    <property type="project" value="UniProtKB-EC"/>
</dbReference>
<dbReference type="Proteomes" id="UP000076962">
    <property type="component" value="Unassembled WGS sequence"/>
</dbReference>
<comment type="caution">
    <text evidence="13">The sequence shown here is derived from an EMBL/GenBank/DDBJ whole genome shotgun (WGS) entry which is preliminary data.</text>
</comment>
<reference evidence="13 14" key="1">
    <citation type="submission" date="2016-05" db="EMBL/GenBank/DDBJ databases">
        <title>Single-cell genome of chain-forming Candidatus Thiomargarita nelsonii and comparison to other large sulfur-oxidizing bacteria.</title>
        <authorList>
            <person name="Winkel M."/>
            <person name="Salman V."/>
            <person name="Woyke T."/>
            <person name="Schulz-Vogt H."/>
            <person name="Richter M."/>
            <person name="Flood B."/>
            <person name="Bailey J."/>
            <person name="Amann R."/>
            <person name="Mussmann M."/>
        </authorList>
    </citation>
    <scope>NUCLEOTIDE SEQUENCE [LARGE SCALE GENOMIC DNA]</scope>
    <source>
        <strain evidence="13 14">THI036</strain>
    </source>
</reference>
<evidence type="ECO:0000256" key="11">
    <source>
        <dbReference type="ARBA" id="ARBA00048366"/>
    </source>
</evidence>
<keyword evidence="4" id="KW-0963">Cytoplasm</keyword>
<dbReference type="SUPFAM" id="SSF55821">
    <property type="entry name" value="YrdC/RibB"/>
    <property type="match status" value="1"/>
</dbReference>
<keyword evidence="7" id="KW-0548">Nucleotidyltransferase</keyword>
<evidence type="ECO:0000256" key="5">
    <source>
        <dbReference type="ARBA" id="ARBA00022679"/>
    </source>
</evidence>
<dbReference type="GO" id="GO:0005524">
    <property type="term" value="F:ATP binding"/>
    <property type="evidence" value="ECO:0007669"/>
    <property type="project" value="UniProtKB-KW"/>
</dbReference>
<dbReference type="AlphaFoldDB" id="A0A176RVD6"/>
<dbReference type="PANTHER" id="PTHR17490:SF16">
    <property type="entry name" value="THREONYLCARBAMOYL-AMP SYNTHASE"/>
    <property type="match status" value="1"/>
</dbReference>
<dbReference type="PANTHER" id="PTHR17490">
    <property type="entry name" value="SUA5"/>
    <property type="match status" value="1"/>
</dbReference>
<evidence type="ECO:0000256" key="2">
    <source>
        <dbReference type="ARBA" id="ARBA00007663"/>
    </source>
</evidence>
<protein>
    <recommendedName>
        <fullName evidence="10">L-threonylcarbamoyladenylate synthase</fullName>
        <ecNumber evidence="3">2.7.7.87</ecNumber>
    </recommendedName>
    <alternativeName>
        <fullName evidence="10">L-threonylcarbamoyladenylate synthase</fullName>
    </alternativeName>
</protein>
<evidence type="ECO:0000313" key="14">
    <source>
        <dbReference type="Proteomes" id="UP000076962"/>
    </source>
</evidence>
<dbReference type="EC" id="2.7.7.87" evidence="3"/>
<evidence type="ECO:0000256" key="10">
    <source>
        <dbReference type="ARBA" id="ARBA00029774"/>
    </source>
</evidence>
<dbReference type="NCBIfam" id="TIGR00057">
    <property type="entry name" value="L-threonylcarbamoyladenylate synthase"/>
    <property type="match status" value="1"/>
</dbReference>
<dbReference type="GO" id="GO:0005737">
    <property type="term" value="C:cytoplasm"/>
    <property type="evidence" value="ECO:0007669"/>
    <property type="project" value="UniProtKB-SubCell"/>
</dbReference>
<dbReference type="InterPro" id="IPR017945">
    <property type="entry name" value="DHBP_synth_RibB-like_a/b_dom"/>
</dbReference>